<comment type="caution">
    <text evidence="2">The sequence shown here is derived from an EMBL/GenBank/DDBJ whole genome shotgun (WGS) entry which is preliminary data.</text>
</comment>
<dbReference type="OrthoDB" id="8758505at2"/>
<dbReference type="EMBL" id="LNTY01000051">
    <property type="protein sequence ID" value="KXF80487.1"/>
    <property type="molecule type" value="Genomic_DNA"/>
</dbReference>
<accession>A0A135I4Y4</accession>
<proteinExistence type="predicted"/>
<evidence type="ECO:0000313" key="3">
    <source>
        <dbReference type="Proteomes" id="UP000070529"/>
    </source>
</evidence>
<evidence type="ECO:0000259" key="1">
    <source>
        <dbReference type="Pfam" id="PF24697"/>
    </source>
</evidence>
<dbReference type="InterPro" id="IPR056078">
    <property type="entry name" value="DUF7661"/>
</dbReference>
<keyword evidence="3" id="KW-1185">Reference proteome</keyword>
<dbReference type="Proteomes" id="UP000070529">
    <property type="component" value="Unassembled WGS sequence"/>
</dbReference>
<evidence type="ECO:0000313" key="2">
    <source>
        <dbReference type="EMBL" id="KXF80487.1"/>
    </source>
</evidence>
<feature type="domain" description="DUF7661" evidence="1">
    <location>
        <begin position="3"/>
        <end position="71"/>
    </location>
</feature>
<dbReference type="STRING" id="294935.ATN88_22015"/>
<gene>
    <name evidence="2" type="ORF">ATN88_22015</name>
</gene>
<dbReference type="AlphaFoldDB" id="A0A135I4Y4"/>
<organism evidence="2 3">
    <name type="scientific">Enterovibrio coralii</name>
    <dbReference type="NCBI Taxonomy" id="294935"/>
    <lineage>
        <taxon>Bacteria</taxon>
        <taxon>Pseudomonadati</taxon>
        <taxon>Pseudomonadota</taxon>
        <taxon>Gammaproteobacteria</taxon>
        <taxon>Vibrionales</taxon>
        <taxon>Vibrionaceae</taxon>
        <taxon>Enterovibrio</taxon>
    </lineage>
</organism>
<reference evidence="2 3" key="1">
    <citation type="submission" date="2015-11" db="EMBL/GenBank/DDBJ databases">
        <title>Genomic Taxonomy of the Vibrionaceae.</title>
        <authorList>
            <person name="Gomez-Gil B."/>
            <person name="Enciso-Ibarra J."/>
        </authorList>
    </citation>
    <scope>NUCLEOTIDE SEQUENCE [LARGE SCALE GENOMIC DNA]</scope>
    <source>
        <strain evidence="2 3">CAIM 912</strain>
    </source>
</reference>
<protein>
    <recommendedName>
        <fullName evidence="1">DUF7661 domain-containing protein</fullName>
    </recommendedName>
</protein>
<dbReference type="Pfam" id="PF24697">
    <property type="entry name" value="DUF7661"/>
    <property type="match status" value="1"/>
</dbReference>
<sequence length="72" mass="8401">MEVVFNVFGQLMSVRRIGDEWQLFKESPTAMRVRVYDVVIPNEMTENELLTYLGDIYHEHANAAHPHVLRVS</sequence>
<name>A0A135I4Y4_9GAMM</name>